<comment type="caution">
    <text evidence="11">The sequence shown here is derived from an EMBL/GenBank/DDBJ whole genome shotgun (WGS) entry which is preliminary data.</text>
</comment>
<keyword evidence="10" id="KW-0479">Metal-binding</keyword>
<feature type="transmembrane region" description="Helical" evidence="10">
    <location>
        <begin position="34"/>
        <end position="55"/>
    </location>
</feature>
<evidence type="ECO:0000313" key="12">
    <source>
        <dbReference type="Proteomes" id="UP000553776"/>
    </source>
</evidence>
<sequence>MGIAVAIAVAGFLGAVSRYGLTLALPDGGGASFPWATLAINLGGSLLLGLLFGLASRKLVSAWWKEAAGTGFLGAFTTFSAFNAQLGELVRHHAYGSAAAYALASGLFGWLLAAVGLSVGRGGRA</sequence>
<evidence type="ECO:0000256" key="1">
    <source>
        <dbReference type="ARBA" id="ARBA00004651"/>
    </source>
</evidence>
<feature type="binding site" evidence="10">
    <location>
        <position position="74"/>
    </location>
    <ligand>
        <name>Na(+)</name>
        <dbReference type="ChEBI" id="CHEBI:29101"/>
        <note>structural</note>
    </ligand>
</feature>
<accession>A0A841TZR1</accession>
<keyword evidence="4 10" id="KW-1133">Transmembrane helix</keyword>
<keyword evidence="12" id="KW-1185">Reference proteome</keyword>
<comment type="catalytic activity">
    <reaction evidence="8">
        <text>fluoride(in) = fluoride(out)</text>
        <dbReference type="Rhea" id="RHEA:76159"/>
        <dbReference type="ChEBI" id="CHEBI:17051"/>
    </reaction>
    <physiologicalReaction direction="left-to-right" evidence="8">
        <dbReference type="Rhea" id="RHEA:76160"/>
    </physiologicalReaction>
</comment>
<dbReference type="InterPro" id="IPR003691">
    <property type="entry name" value="FluC"/>
</dbReference>
<dbReference type="GO" id="GO:0062054">
    <property type="term" value="F:fluoride channel activity"/>
    <property type="evidence" value="ECO:0007669"/>
    <property type="project" value="UniProtKB-UniRule"/>
</dbReference>
<dbReference type="GO" id="GO:0140114">
    <property type="term" value="P:cellular detoxification of fluoride"/>
    <property type="evidence" value="ECO:0007669"/>
    <property type="project" value="UniProtKB-UniRule"/>
</dbReference>
<feature type="binding site" evidence="10">
    <location>
        <position position="77"/>
    </location>
    <ligand>
        <name>Na(+)</name>
        <dbReference type="ChEBI" id="CHEBI:29101"/>
        <note>structural</note>
    </ligand>
</feature>
<dbReference type="AlphaFoldDB" id="A0A841TZR1"/>
<evidence type="ECO:0000256" key="3">
    <source>
        <dbReference type="ARBA" id="ARBA00022692"/>
    </source>
</evidence>
<dbReference type="GO" id="GO:0005886">
    <property type="term" value="C:plasma membrane"/>
    <property type="evidence" value="ECO:0007669"/>
    <property type="project" value="UniProtKB-SubCell"/>
</dbReference>
<dbReference type="PANTHER" id="PTHR28259:SF1">
    <property type="entry name" value="FLUORIDE EXPORT PROTEIN 1-RELATED"/>
    <property type="match status" value="1"/>
</dbReference>
<dbReference type="EMBL" id="JACJVR010000064">
    <property type="protein sequence ID" value="MBB6693049.1"/>
    <property type="molecule type" value="Genomic_DNA"/>
</dbReference>
<evidence type="ECO:0000256" key="5">
    <source>
        <dbReference type="ARBA" id="ARBA00023136"/>
    </source>
</evidence>
<dbReference type="Pfam" id="PF02537">
    <property type="entry name" value="CRCB"/>
    <property type="match status" value="1"/>
</dbReference>
<comment type="function">
    <text evidence="9 10">Fluoride-specific ion channel. Important for reducing fluoride concentration in the cell, thus reducing its toxicity.</text>
</comment>
<reference evidence="11 12" key="1">
    <citation type="submission" date="2020-08" db="EMBL/GenBank/DDBJ databases">
        <title>Cohnella phylogeny.</title>
        <authorList>
            <person name="Dunlap C."/>
        </authorList>
    </citation>
    <scope>NUCLEOTIDE SEQUENCE [LARGE SCALE GENOMIC DNA]</scope>
    <source>
        <strain evidence="11 12">DSM 25239</strain>
    </source>
</reference>
<keyword evidence="10" id="KW-0915">Sodium</keyword>
<evidence type="ECO:0000256" key="8">
    <source>
        <dbReference type="ARBA" id="ARBA00035585"/>
    </source>
</evidence>
<dbReference type="HAMAP" id="MF_00454">
    <property type="entry name" value="FluC"/>
    <property type="match status" value="1"/>
</dbReference>
<protein>
    <recommendedName>
        <fullName evidence="10">Fluoride-specific ion channel FluC</fullName>
    </recommendedName>
</protein>
<keyword evidence="10" id="KW-0813">Transport</keyword>
<evidence type="ECO:0000256" key="2">
    <source>
        <dbReference type="ARBA" id="ARBA00022475"/>
    </source>
</evidence>
<evidence type="ECO:0000256" key="6">
    <source>
        <dbReference type="ARBA" id="ARBA00023303"/>
    </source>
</evidence>
<feature type="transmembrane region" description="Helical" evidence="10">
    <location>
        <begin position="67"/>
        <end position="86"/>
    </location>
</feature>
<evidence type="ECO:0000256" key="9">
    <source>
        <dbReference type="ARBA" id="ARBA00049940"/>
    </source>
</evidence>
<proteinExistence type="inferred from homology"/>
<dbReference type="PANTHER" id="PTHR28259">
    <property type="entry name" value="FLUORIDE EXPORT PROTEIN 1-RELATED"/>
    <property type="match status" value="1"/>
</dbReference>
<keyword evidence="3 10" id="KW-0812">Transmembrane</keyword>
<evidence type="ECO:0000313" key="11">
    <source>
        <dbReference type="EMBL" id="MBB6693049.1"/>
    </source>
</evidence>
<dbReference type="GO" id="GO:0046872">
    <property type="term" value="F:metal ion binding"/>
    <property type="evidence" value="ECO:0007669"/>
    <property type="project" value="UniProtKB-KW"/>
</dbReference>
<feature type="transmembrane region" description="Helical" evidence="10">
    <location>
        <begin position="98"/>
        <end position="119"/>
    </location>
</feature>
<gene>
    <name evidence="10" type="primary">fluC</name>
    <name evidence="10" type="synonym">crcB</name>
    <name evidence="11" type="ORF">H7B90_16720</name>
</gene>
<dbReference type="Proteomes" id="UP000553776">
    <property type="component" value="Unassembled WGS sequence"/>
</dbReference>
<name>A0A841TZR1_9BACL</name>
<organism evidence="11 12">
    <name type="scientific">Cohnella xylanilytica</name>
    <dbReference type="NCBI Taxonomy" id="557555"/>
    <lineage>
        <taxon>Bacteria</taxon>
        <taxon>Bacillati</taxon>
        <taxon>Bacillota</taxon>
        <taxon>Bacilli</taxon>
        <taxon>Bacillales</taxon>
        <taxon>Paenibacillaceae</taxon>
        <taxon>Cohnella</taxon>
    </lineage>
</organism>
<evidence type="ECO:0000256" key="7">
    <source>
        <dbReference type="ARBA" id="ARBA00035120"/>
    </source>
</evidence>
<keyword evidence="6 10" id="KW-0407">Ion channel</keyword>
<keyword evidence="2 10" id="KW-1003">Cell membrane</keyword>
<evidence type="ECO:0000256" key="10">
    <source>
        <dbReference type="HAMAP-Rule" id="MF_00454"/>
    </source>
</evidence>
<comment type="similarity">
    <text evidence="7 10">Belongs to the fluoride channel Fluc/FEX (TC 1.A.43) family.</text>
</comment>
<keyword evidence="5 10" id="KW-0472">Membrane</keyword>
<comment type="activity regulation">
    <text evidence="10">Na(+) is not transported, but it plays an essential structural role and its presence is essential for fluoride channel function.</text>
</comment>
<evidence type="ECO:0000256" key="4">
    <source>
        <dbReference type="ARBA" id="ARBA00022989"/>
    </source>
</evidence>
<keyword evidence="10" id="KW-0406">Ion transport</keyword>
<comment type="subcellular location">
    <subcellularLocation>
        <location evidence="1 10">Cell membrane</location>
        <topology evidence="1 10">Multi-pass membrane protein</topology>
    </subcellularLocation>
</comment>